<dbReference type="Pfam" id="PF26174">
    <property type="entry name" value="LEA-2_1"/>
    <property type="match status" value="1"/>
</dbReference>
<dbReference type="InterPro" id="IPR059065">
    <property type="entry name" value="Ig_Tag1-like_4th"/>
</dbReference>
<feature type="region of interest" description="Disordered" evidence="1">
    <location>
        <begin position="1"/>
        <end position="82"/>
    </location>
</feature>
<evidence type="ECO:0000256" key="1">
    <source>
        <dbReference type="SAM" id="MobiDB-lite"/>
    </source>
</evidence>
<dbReference type="PANTHER" id="PTHR35895:SF3">
    <property type="entry name" value="PRE-RRNA PROCESSING PROTEIN"/>
    <property type="match status" value="1"/>
</dbReference>
<feature type="compositionally biased region" description="Polar residues" evidence="1">
    <location>
        <begin position="22"/>
        <end position="36"/>
    </location>
</feature>
<evidence type="ECO:0000259" key="4">
    <source>
        <dbReference type="Pfam" id="PF26150"/>
    </source>
</evidence>
<dbReference type="PANTHER" id="PTHR35895">
    <property type="entry name" value="CHROMOSOME 16, WHOLE GENOME SHOTGUN SEQUENCE"/>
    <property type="match status" value="1"/>
</dbReference>
<reference evidence="7" key="1">
    <citation type="submission" date="2020-06" db="EMBL/GenBank/DDBJ databases">
        <title>A chromosome-scale genome assembly of Talaromyces rugulosus W13939.</title>
        <authorList>
            <person name="Wang B."/>
            <person name="Guo L."/>
            <person name="Ye K."/>
            <person name="Wang L."/>
        </authorList>
    </citation>
    <scope>NUCLEOTIDE SEQUENCE [LARGE SCALE GENOMIC DNA]</scope>
    <source>
        <strain evidence="7">W13939</strain>
    </source>
</reference>
<dbReference type="KEGG" id="trg:TRUGW13939_03394"/>
<dbReference type="Pfam" id="PF26153">
    <property type="entry name" value="LEA-2L_5"/>
    <property type="match status" value="1"/>
</dbReference>
<keyword evidence="2" id="KW-0812">Transmembrane</keyword>
<feature type="domain" description="Tag1 C-terminal" evidence="3">
    <location>
        <begin position="477"/>
        <end position="591"/>
    </location>
</feature>
<gene>
    <name evidence="6" type="ORF">TRUGW13939_03394</name>
</gene>
<evidence type="ECO:0008006" key="8">
    <source>
        <dbReference type="Google" id="ProtNLM"/>
    </source>
</evidence>
<accession>A0A7H8QTF7</accession>
<name>A0A7H8QTF7_TALRU</name>
<dbReference type="SUPFAM" id="SSF117070">
    <property type="entry name" value="LEA14-like"/>
    <property type="match status" value="1"/>
</dbReference>
<sequence>MASESPAMRRPGQVSRDASRSPYRNRSQHRSISSFDPDSESAPLLQGGDTQRSLYGGIEDSSRPASLALRNPPEFGESRNEDKRQRQWPILVALSFLTISVLLILILGFVAPVTVKEYAQQAVVFSPQKLSIDSATSSGISLRVQGNVTLDGHRVSQKTVRDIGRLATWIAREVEIDESKVDVYLPEYDDVLLGTASVPAVKLNIREGHVNYIDILAELQSGDVAGIHQVADDWMSGRLGELRVKSIANVAIKSGILNIGQQAISADMKIDGQDIPPLPSINALKLNVHENPLTPEDPSVAVEVSVGVSNDYALSMTIPPLGFDILVPNCSPVEPYILVANTTTDVVNIQPSKPAIVNAGGIIKHLPSELTKACPGKKDSPLDQIISGYIKEHQATIYIRGADAPSQETPTWMVDLLKSVTVPVPVTGHDFGQMIKNFSMSDVHFSMPDPFAEPDSPDAQPQVSALVEVMVDLPKEMNFDVDIPRVRANVDVFYHGTKFGFLDLSKWQHSNATRINDTSSDDPLLLVTFAIKDGPLQVTDSDVFSEVAQSLLFGGQSVKLDLQALVDGKIATTLGQFVIREIPAEGRIEVNPPFGGSIGGSIGDLLRPRVESLDIVHTTQSSVHVEVTVNFTNPTPYSATIPYADVLLLSNGTTLAHLSGRAMSVVPGNNTGVSVTAVWNPLAFGEDAGVIVGRDFLSNYISGFNTTLTMQTHNDTFPNIPSLGQALSNIRFDVPIPKLGAPDGGGNDTDGDNNGNPRFIKDATLHLWSSTAVFTLLSPLRKSSTLYINKIDASAFYNHTEPIGRIDYQLPFAVPPGISQTPKLPVTLNLDGVGYEAVKRAFGGTLRMDAKAHVGVSLGEYSTTLFYQGKGIGANIRI</sequence>
<feature type="domain" description="Tag1-like fifth Ig-like" evidence="5">
    <location>
        <begin position="753"/>
        <end position="865"/>
    </location>
</feature>
<keyword evidence="2" id="KW-1133">Transmembrane helix</keyword>
<dbReference type="Gene3D" id="2.60.40.1820">
    <property type="match status" value="1"/>
</dbReference>
<organism evidence="6 7">
    <name type="scientific">Talaromyces rugulosus</name>
    <name type="common">Penicillium rugulosum</name>
    <dbReference type="NCBI Taxonomy" id="121627"/>
    <lineage>
        <taxon>Eukaryota</taxon>
        <taxon>Fungi</taxon>
        <taxon>Dikarya</taxon>
        <taxon>Ascomycota</taxon>
        <taxon>Pezizomycotina</taxon>
        <taxon>Eurotiomycetes</taxon>
        <taxon>Eurotiomycetidae</taxon>
        <taxon>Eurotiales</taxon>
        <taxon>Trichocomaceae</taxon>
        <taxon>Talaromyces</taxon>
        <taxon>Talaromyces sect. Islandici</taxon>
    </lineage>
</organism>
<dbReference type="OrthoDB" id="5596576at2759"/>
<feature type="domain" description="Tag1-like fourth Ig-like" evidence="4">
    <location>
        <begin position="607"/>
        <end position="723"/>
    </location>
</feature>
<dbReference type="GeneID" id="55990899"/>
<keyword evidence="7" id="KW-1185">Reference proteome</keyword>
<dbReference type="RefSeq" id="XP_035342471.1">
    <property type="nucleotide sequence ID" value="XM_035486578.1"/>
</dbReference>
<dbReference type="InterPro" id="IPR046368">
    <property type="entry name" value="Tag1"/>
</dbReference>
<evidence type="ECO:0000259" key="3">
    <source>
        <dbReference type="Pfam" id="PF22786"/>
    </source>
</evidence>
<evidence type="ECO:0000313" key="6">
    <source>
        <dbReference type="EMBL" id="QKX56293.1"/>
    </source>
</evidence>
<dbReference type="EMBL" id="CP055899">
    <property type="protein sequence ID" value="QKX56293.1"/>
    <property type="molecule type" value="Genomic_DNA"/>
</dbReference>
<dbReference type="AlphaFoldDB" id="A0A7H8QTF7"/>
<dbReference type="Proteomes" id="UP000509510">
    <property type="component" value="Chromosome II"/>
</dbReference>
<dbReference type="Pfam" id="PF26150">
    <property type="entry name" value="LEA-2_4"/>
    <property type="match status" value="1"/>
</dbReference>
<dbReference type="GO" id="GO:0000329">
    <property type="term" value="C:fungal-type vacuole membrane"/>
    <property type="evidence" value="ECO:0007669"/>
    <property type="project" value="InterPro"/>
</dbReference>
<dbReference type="InterPro" id="IPR055011">
    <property type="entry name" value="Tag1_C"/>
</dbReference>
<evidence type="ECO:0000313" key="7">
    <source>
        <dbReference type="Proteomes" id="UP000509510"/>
    </source>
</evidence>
<keyword evidence="2" id="KW-0472">Membrane</keyword>
<evidence type="ECO:0000259" key="5">
    <source>
        <dbReference type="Pfam" id="PF26153"/>
    </source>
</evidence>
<feature type="transmembrane region" description="Helical" evidence="2">
    <location>
        <begin position="88"/>
        <end position="111"/>
    </location>
</feature>
<proteinExistence type="predicted"/>
<dbReference type="InterPro" id="IPR059066">
    <property type="entry name" value="Ig_Tag1-like_5th"/>
</dbReference>
<evidence type="ECO:0000256" key="2">
    <source>
        <dbReference type="SAM" id="Phobius"/>
    </source>
</evidence>
<dbReference type="Pfam" id="PF22786">
    <property type="entry name" value="Tag1_C"/>
    <property type="match status" value="1"/>
</dbReference>
<protein>
    <recommendedName>
        <fullName evidence="8">Pre-rRNA processing protein</fullName>
    </recommendedName>
</protein>